<comment type="subunit">
    <text evidence="3">Homodimer.</text>
</comment>
<dbReference type="HAMAP" id="MF_01172">
    <property type="entry name" value="AstB"/>
    <property type="match status" value="1"/>
</dbReference>
<dbReference type="AlphaFoldDB" id="A0AB39HIB5"/>
<dbReference type="InterPro" id="IPR037031">
    <property type="entry name" value="AstB_sf"/>
</dbReference>
<comment type="similarity">
    <text evidence="3">Belongs to the succinylarginine dihydrolase family.</text>
</comment>
<proteinExistence type="inferred from homology"/>
<comment type="function">
    <text evidence="3">Catalyzes the hydrolysis of N(2)-succinylarginine into N(2)-succinylornithine, ammonia and CO(2).</text>
</comment>
<dbReference type="PANTHER" id="PTHR30420:SF2">
    <property type="entry name" value="N-SUCCINYLARGININE DIHYDROLASE"/>
    <property type="match status" value="1"/>
</dbReference>
<geneLocation type="plasmid" evidence="5">
    <name>p-HB236076</name>
</geneLocation>
<dbReference type="Pfam" id="PF04996">
    <property type="entry name" value="AstB"/>
    <property type="match status" value="1"/>
</dbReference>
<feature type="binding site" evidence="3">
    <location>
        <position position="249"/>
    </location>
    <ligand>
        <name>substrate</name>
    </ligand>
</feature>
<evidence type="ECO:0000256" key="1">
    <source>
        <dbReference type="ARBA" id="ARBA00022503"/>
    </source>
</evidence>
<evidence type="ECO:0000256" key="2">
    <source>
        <dbReference type="ARBA" id="ARBA00022801"/>
    </source>
</evidence>
<feature type="active site" evidence="3">
    <location>
        <position position="174"/>
    </location>
</feature>
<keyword evidence="1 3" id="KW-0056">Arginine metabolism</keyword>
<feature type="binding site" evidence="3">
    <location>
        <position position="211"/>
    </location>
    <ligand>
        <name>substrate</name>
    </ligand>
</feature>
<name>A0AB39HIB5_9VIBR</name>
<keyword evidence="2 3" id="KW-0378">Hydrolase</keyword>
<feature type="binding site" evidence="3">
    <location>
        <position position="110"/>
    </location>
    <ligand>
        <name>substrate</name>
    </ligand>
</feature>
<sequence>MSTEANFDGLVGPTHHYAGLSHGNIASTANVRAVSNPKLAALQGLKKMKALHDMGYVQGILPPQERPCIEVLNQLGFSANNDASLLAKVHKFHPQLLSAVSSASSMWVANAATVSPSADTRDGKVHFSVANLNNKFHRSIEAKATEAALKATFNDSNHFVIHSALPQQALFGDEGAANHNRLSVDDRQPGVEVFVYGRSQTQPGPRHYPARQTLEACRSIAYRHGLLEDDTLFLQQNPDVIDQGVFHNDVISVTNGPVWFYHQEAFVDQTSVFSTIEQRLAKQGSKFQPIEVPTEAVSVQDAVESYLFNSQLLSKANGRMLLLVPAETQANRNVAAYLQHLTASSDCIDQVMVMDLRESMRNGGGPACLRLRVVLTEQERMAMNPSSIMNNEQYQRLVNWVEKHYRDRLSEEDLLDPQLLEENRVALDQLTQILNLGSLYPFQQNGNKSKS</sequence>
<dbReference type="NCBIfam" id="TIGR03241">
    <property type="entry name" value="arg_catab_astB"/>
    <property type="match status" value="1"/>
</dbReference>
<dbReference type="EC" id="3.5.3.23" evidence="3 4"/>
<feature type="active site" description="Nucleophile" evidence="3">
    <location>
        <position position="368"/>
    </location>
</feature>
<feature type="binding site" evidence="3">
    <location>
        <begin position="18"/>
        <end position="27"/>
    </location>
    <ligand>
        <name>substrate</name>
    </ligand>
</feature>
<dbReference type="InterPro" id="IPR007079">
    <property type="entry name" value="SuccinylArg_d-Hdrlase_AstB"/>
</dbReference>
<dbReference type="GO" id="GO:0009015">
    <property type="term" value="F:N-succinylarginine dihydrolase activity"/>
    <property type="evidence" value="ECO:0007669"/>
    <property type="project" value="UniProtKB-UniRule"/>
</dbReference>
<evidence type="ECO:0000313" key="5">
    <source>
        <dbReference type="EMBL" id="XDK27112.1"/>
    </source>
</evidence>
<dbReference type="PANTHER" id="PTHR30420">
    <property type="entry name" value="N-SUCCINYLARGININE DIHYDROLASE"/>
    <property type="match status" value="1"/>
</dbReference>
<evidence type="ECO:0000256" key="3">
    <source>
        <dbReference type="HAMAP-Rule" id="MF_01172"/>
    </source>
</evidence>
<dbReference type="EMBL" id="CP162602">
    <property type="protein sequence ID" value="XDK27112.1"/>
    <property type="molecule type" value="Genomic_DNA"/>
</dbReference>
<dbReference type="NCBIfam" id="NF009789">
    <property type="entry name" value="PRK13281.1"/>
    <property type="match status" value="1"/>
</dbReference>
<feature type="binding site" evidence="3">
    <location>
        <position position="362"/>
    </location>
    <ligand>
        <name>substrate</name>
    </ligand>
</feature>
<gene>
    <name evidence="3 5" type="primary">astB</name>
    <name evidence="5" type="ORF">AB0763_15215</name>
</gene>
<dbReference type="SUPFAM" id="SSF55909">
    <property type="entry name" value="Pentein"/>
    <property type="match status" value="1"/>
</dbReference>
<dbReference type="RefSeq" id="WP_306099291.1">
    <property type="nucleotide sequence ID" value="NZ_CP162602.1"/>
</dbReference>
<accession>A0AB39HIB5</accession>
<comment type="catalytic activity">
    <reaction evidence="3">
        <text>N(2)-succinyl-L-arginine + 2 H2O + 2 H(+) = N(2)-succinyl-L-ornithine + 2 NH4(+) + CO2</text>
        <dbReference type="Rhea" id="RHEA:19533"/>
        <dbReference type="ChEBI" id="CHEBI:15377"/>
        <dbReference type="ChEBI" id="CHEBI:15378"/>
        <dbReference type="ChEBI" id="CHEBI:16526"/>
        <dbReference type="ChEBI" id="CHEBI:28938"/>
        <dbReference type="ChEBI" id="CHEBI:58241"/>
        <dbReference type="ChEBI" id="CHEBI:58514"/>
        <dbReference type="EC" id="3.5.3.23"/>
    </reaction>
</comment>
<keyword evidence="5" id="KW-0614">Plasmid</keyword>
<evidence type="ECO:0000256" key="4">
    <source>
        <dbReference type="NCBIfam" id="TIGR03241"/>
    </source>
</evidence>
<dbReference type="Gene3D" id="3.75.10.20">
    <property type="entry name" value="Succinylarginine dihydrolase"/>
    <property type="match status" value="1"/>
</dbReference>
<organism evidence="5">
    <name type="scientific">Vibrio sp. HB236076</name>
    <dbReference type="NCBI Taxonomy" id="3232307"/>
    <lineage>
        <taxon>Bacteria</taxon>
        <taxon>Pseudomonadati</taxon>
        <taxon>Pseudomonadota</taxon>
        <taxon>Gammaproteobacteria</taxon>
        <taxon>Vibrionales</taxon>
        <taxon>Vibrionaceae</taxon>
        <taxon>Vibrio</taxon>
    </lineage>
</organism>
<dbReference type="GO" id="GO:0019545">
    <property type="term" value="P:L-arginine catabolic process to succinate"/>
    <property type="evidence" value="ECO:0007669"/>
    <property type="project" value="UniProtKB-UniRule"/>
</dbReference>
<protein>
    <recommendedName>
        <fullName evidence="3 4">N-succinylarginine dihydrolase</fullName>
        <ecNumber evidence="3 4">3.5.3.23</ecNumber>
    </recommendedName>
</protein>
<feature type="active site" evidence="3">
    <location>
        <position position="247"/>
    </location>
</feature>
<comment type="pathway">
    <text evidence="3">Amino-acid degradation; L-arginine degradation via AST pathway; L-glutamate and succinate from L-arginine: step 2/5.</text>
</comment>
<feature type="binding site" evidence="3">
    <location>
        <begin position="137"/>
        <end position="138"/>
    </location>
    <ligand>
        <name>substrate</name>
    </ligand>
</feature>
<dbReference type="GO" id="GO:0019544">
    <property type="term" value="P:L-arginine catabolic process to L-glutamate"/>
    <property type="evidence" value="ECO:0007669"/>
    <property type="project" value="UniProtKB-UniRule"/>
</dbReference>
<dbReference type="KEGG" id="vih:AB0763_15215"/>
<reference evidence="5" key="1">
    <citation type="submission" date="2024-07" db="EMBL/GenBank/DDBJ databases">
        <title>Genome Analysis of a Potential Novel Vibrio Species Secreting pH- and Thermo-stable Alginate Lyase and its Application in Producing Alginate Oligosaccharides.</title>
        <authorList>
            <person name="Huang H."/>
            <person name="Bao K."/>
        </authorList>
    </citation>
    <scope>NUCLEOTIDE SEQUENCE</scope>
    <source>
        <strain evidence="5">HB236076</strain>
        <plasmid evidence="5">p-HB236076</plasmid>
    </source>
</reference>